<keyword evidence="4" id="KW-0720">Serine protease</keyword>
<keyword evidence="2" id="KW-0645">Protease</keyword>
<organism evidence="6 7">
    <name type="scientific">Eiseniibacteriota bacterium</name>
    <dbReference type="NCBI Taxonomy" id="2212470"/>
    <lineage>
        <taxon>Bacteria</taxon>
        <taxon>Candidatus Eiseniibacteriota</taxon>
    </lineage>
</organism>
<dbReference type="PANTHER" id="PTHR33209">
    <property type="entry name" value="PROTEASE 4"/>
    <property type="match status" value="1"/>
</dbReference>
<dbReference type="NCBIfam" id="TIGR00706">
    <property type="entry name" value="SppA_dom"/>
    <property type="match status" value="1"/>
</dbReference>
<dbReference type="InterPro" id="IPR002142">
    <property type="entry name" value="Peptidase_S49"/>
</dbReference>
<comment type="caution">
    <text evidence="6">The sequence shown here is derived from an EMBL/GenBank/DDBJ whole genome shotgun (WGS) entry which is preliminary data.</text>
</comment>
<dbReference type="GO" id="GO:0006508">
    <property type="term" value="P:proteolysis"/>
    <property type="evidence" value="ECO:0007669"/>
    <property type="project" value="UniProtKB-KW"/>
</dbReference>
<evidence type="ECO:0000256" key="3">
    <source>
        <dbReference type="ARBA" id="ARBA00022801"/>
    </source>
</evidence>
<sequence length="308" mass="32778">TLSLARYAERGTAAGGPRIALIVAAGAIAEGRSRGGATEGDVLGAETLIRALREARTRASIRAVVLRIDSPGGSAQAADEIWREVERLRERKPLIVSMSDLAASGGYYIAVPADSIVAEPATLTGSIGVFGGKLNVLGLYRKLGLNVETVSRGRHAEMLSPFKDFTPEESARFQVQMDEVYRTFLARVAAGRRLTTAQVDSVGGGRVWTGLAASSRRLVDALGGIDRAMAMARARAGLTATEPVTVEVLPHVERPLFQRFFTDLLGDEDDPEADASVELPAVVRAWIAAAGFPSGQALALMPWSIEIR</sequence>
<evidence type="ECO:0000313" key="7">
    <source>
        <dbReference type="Proteomes" id="UP000807850"/>
    </source>
</evidence>
<gene>
    <name evidence="6" type="primary">sppA</name>
    <name evidence="6" type="ORF">HY076_06295</name>
</gene>
<dbReference type="EMBL" id="JACQAY010000203">
    <property type="protein sequence ID" value="MBI3539865.1"/>
    <property type="molecule type" value="Genomic_DNA"/>
</dbReference>
<evidence type="ECO:0000259" key="5">
    <source>
        <dbReference type="Pfam" id="PF01343"/>
    </source>
</evidence>
<feature type="non-terminal residue" evidence="6">
    <location>
        <position position="1"/>
    </location>
</feature>
<keyword evidence="3" id="KW-0378">Hydrolase</keyword>
<dbReference type="InterPro" id="IPR029045">
    <property type="entry name" value="ClpP/crotonase-like_dom_sf"/>
</dbReference>
<dbReference type="InterPro" id="IPR047272">
    <property type="entry name" value="S49_SppA_C"/>
</dbReference>
<dbReference type="AlphaFoldDB" id="A0A9D6L905"/>
<dbReference type="CDD" id="cd07023">
    <property type="entry name" value="S49_Sppa_N_C"/>
    <property type="match status" value="1"/>
</dbReference>
<evidence type="ECO:0000256" key="4">
    <source>
        <dbReference type="ARBA" id="ARBA00022825"/>
    </source>
</evidence>
<protein>
    <submittedName>
        <fullName evidence="6">Signal peptide peptidase SppA</fullName>
    </submittedName>
</protein>
<dbReference type="Gene3D" id="3.90.226.10">
    <property type="entry name" value="2-enoyl-CoA Hydratase, Chain A, domain 1"/>
    <property type="match status" value="2"/>
</dbReference>
<evidence type="ECO:0000256" key="2">
    <source>
        <dbReference type="ARBA" id="ARBA00022670"/>
    </source>
</evidence>
<dbReference type="Pfam" id="PF01343">
    <property type="entry name" value="Peptidase_S49"/>
    <property type="match status" value="1"/>
</dbReference>
<feature type="domain" description="Peptidase S49" evidence="5">
    <location>
        <begin position="87"/>
        <end position="238"/>
    </location>
</feature>
<evidence type="ECO:0000313" key="6">
    <source>
        <dbReference type="EMBL" id="MBI3539865.1"/>
    </source>
</evidence>
<name>A0A9D6L905_UNCEI</name>
<evidence type="ECO:0000256" key="1">
    <source>
        <dbReference type="ARBA" id="ARBA00008683"/>
    </source>
</evidence>
<dbReference type="GO" id="GO:0008236">
    <property type="term" value="F:serine-type peptidase activity"/>
    <property type="evidence" value="ECO:0007669"/>
    <property type="project" value="UniProtKB-KW"/>
</dbReference>
<dbReference type="PANTHER" id="PTHR33209:SF1">
    <property type="entry name" value="PEPTIDASE S49 DOMAIN-CONTAINING PROTEIN"/>
    <property type="match status" value="1"/>
</dbReference>
<comment type="similarity">
    <text evidence="1">Belongs to the peptidase S49 family.</text>
</comment>
<dbReference type="Proteomes" id="UP000807850">
    <property type="component" value="Unassembled WGS sequence"/>
</dbReference>
<accession>A0A9D6L905</accession>
<proteinExistence type="inferred from homology"/>
<dbReference type="InterPro" id="IPR004635">
    <property type="entry name" value="Pept_S49_SppA"/>
</dbReference>
<reference evidence="6" key="1">
    <citation type="submission" date="2020-07" db="EMBL/GenBank/DDBJ databases">
        <title>Huge and variable diversity of episymbiotic CPR bacteria and DPANN archaea in groundwater ecosystems.</title>
        <authorList>
            <person name="He C.Y."/>
            <person name="Keren R."/>
            <person name="Whittaker M."/>
            <person name="Farag I.F."/>
            <person name="Doudna J."/>
            <person name="Cate J.H.D."/>
            <person name="Banfield J.F."/>
        </authorList>
    </citation>
    <scope>NUCLEOTIDE SEQUENCE</scope>
    <source>
        <strain evidence="6">NC_groundwater_928_Pr1_S-0.2um_72_17</strain>
    </source>
</reference>
<dbReference type="SUPFAM" id="SSF52096">
    <property type="entry name" value="ClpP/crotonase"/>
    <property type="match status" value="1"/>
</dbReference>